<dbReference type="InterPro" id="IPR011978">
    <property type="entry name" value="YgfB-like"/>
</dbReference>
<dbReference type="GO" id="GO:0005829">
    <property type="term" value="C:cytosol"/>
    <property type="evidence" value="ECO:0007669"/>
    <property type="project" value="TreeGrafter"/>
</dbReference>
<dbReference type="EMBL" id="CP014544">
    <property type="protein sequence ID" value="AMO69820.1"/>
    <property type="molecule type" value="Genomic_DNA"/>
</dbReference>
<accession>A0A127M9C4</accession>
<evidence type="ECO:0000313" key="2">
    <source>
        <dbReference type="EMBL" id="AMO69820.1"/>
    </source>
</evidence>
<dbReference type="KEGG" id="zal:AZF00_16600"/>
<dbReference type="RefSeq" id="WP_008252339.1">
    <property type="nucleotide sequence ID" value="NZ_CP014544.1"/>
</dbReference>
<evidence type="ECO:0008006" key="4">
    <source>
        <dbReference type="Google" id="ProtNLM"/>
    </source>
</evidence>
<sequence length="193" mass="20911">MAASLEHDDLANLFLSLGALQPPAELHGYAAGFISVGGRLEQDGWLQHCVDLLDCEAPNPEQSDALYTVYCTALLGLESGEMDLELLLPDDEFDLDQRIASLGQWCQGYLTGFAMAGKQKVDGDKSYSDELTEAISDIAAIAQVSADEGDDEEGEQDYFAVSEYVRIAAMTIFAEFNALSPNYGDEDASGRLH</sequence>
<reference evidence="2 3" key="1">
    <citation type="submission" date="2015-12" db="EMBL/GenBank/DDBJ databases">
        <authorList>
            <person name="Shamseldin A."/>
            <person name="Moawad H."/>
            <person name="Abd El-Rahim W.M."/>
            <person name="Sadowsky M.J."/>
        </authorList>
    </citation>
    <scope>NUCLEOTIDE SEQUENCE [LARGE SCALE GENOMIC DNA]</scope>
    <source>
        <strain evidence="2 3">SM2</strain>
    </source>
</reference>
<dbReference type="STRING" id="1470434.AZF00_16600"/>
<organism evidence="2 3">
    <name type="scientific">Zhongshania aliphaticivorans</name>
    <dbReference type="NCBI Taxonomy" id="1470434"/>
    <lineage>
        <taxon>Bacteria</taxon>
        <taxon>Pseudomonadati</taxon>
        <taxon>Pseudomonadota</taxon>
        <taxon>Gammaproteobacteria</taxon>
        <taxon>Cellvibrionales</taxon>
        <taxon>Spongiibacteraceae</taxon>
        <taxon>Zhongshania</taxon>
    </lineage>
</organism>
<dbReference type="Pfam" id="PF03695">
    <property type="entry name" value="UPF0149"/>
    <property type="match status" value="1"/>
</dbReference>
<proteinExistence type="inferred from homology"/>
<dbReference type="SUPFAM" id="SSF101327">
    <property type="entry name" value="YgfB-like"/>
    <property type="match status" value="1"/>
</dbReference>
<comment type="similarity">
    <text evidence="1">Belongs to the UPF0149 family.</text>
</comment>
<dbReference type="PANTHER" id="PTHR37528">
    <property type="entry name" value="UPF0149 PROTEIN YGFB"/>
    <property type="match status" value="1"/>
</dbReference>
<dbReference type="AlphaFoldDB" id="A0A127M9C4"/>
<evidence type="ECO:0000313" key="3">
    <source>
        <dbReference type="Proteomes" id="UP000074119"/>
    </source>
</evidence>
<dbReference type="InterPro" id="IPR036255">
    <property type="entry name" value="YgfB-like_sf"/>
</dbReference>
<dbReference type="Gene3D" id="1.20.120.740">
    <property type="entry name" value="YgfB uncharacterised protein family UPF0149, PF03695"/>
    <property type="match status" value="1"/>
</dbReference>
<protein>
    <recommendedName>
        <fullName evidence="4">YecA family protein</fullName>
    </recommendedName>
</protein>
<dbReference type="Proteomes" id="UP000074119">
    <property type="component" value="Chromosome"/>
</dbReference>
<name>A0A127M9C4_9GAMM</name>
<dbReference type="PANTHER" id="PTHR37528:SF1">
    <property type="entry name" value="UPF0149 PROTEIN YGFB"/>
    <property type="match status" value="1"/>
</dbReference>
<evidence type="ECO:0000256" key="1">
    <source>
        <dbReference type="ARBA" id="ARBA00038308"/>
    </source>
</evidence>
<gene>
    <name evidence="2" type="ORF">AZF00_16600</name>
</gene>